<name>A0A7W0HL27_9BACT</name>
<dbReference type="InterPro" id="IPR025433">
    <property type="entry name" value="DUF4168"/>
</dbReference>
<evidence type="ECO:0000313" key="4">
    <source>
        <dbReference type="Proteomes" id="UP000525298"/>
    </source>
</evidence>
<evidence type="ECO:0000259" key="2">
    <source>
        <dbReference type="Pfam" id="PF13767"/>
    </source>
</evidence>
<evidence type="ECO:0000256" key="1">
    <source>
        <dbReference type="SAM" id="SignalP"/>
    </source>
</evidence>
<sequence length="134" mass="15411">MQNTISKNHVIIACALALIFFLCAPAAAQSQDTGQQQQQMQHQETPDFSDARIQKTAEAYTEITKIREQYQDEFSQAKDSEQAQELQTRINKKITDAIEQNDMSVEDYNEVITAAQTDEDLRAELLDRIREMRK</sequence>
<accession>A0A7W0HL27</accession>
<evidence type="ECO:0000313" key="3">
    <source>
        <dbReference type="EMBL" id="MBA2881852.1"/>
    </source>
</evidence>
<protein>
    <submittedName>
        <fullName evidence="3">Type III secretory pathway component EscR</fullName>
    </submittedName>
</protein>
<dbReference type="AlphaFoldDB" id="A0A7W0HL27"/>
<gene>
    <name evidence="3" type="ORF">HNR65_002183</name>
</gene>
<keyword evidence="4" id="KW-1185">Reference proteome</keyword>
<feature type="chain" id="PRO_5030707168" evidence="1">
    <location>
        <begin position="29"/>
        <end position="134"/>
    </location>
</feature>
<dbReference type="RefSeq" id="WP_181551500.1">
    <property type="nucleotide sequence ID" value="NZ_JACDUS010000005.1"/>
</dbReference>
<proteinExistence type="predicted"/>
<dbReference type="Pfam" id="PF13767">
    <property type="entry name" value="DUF4168"/>
    <property type="match status" value="1"/>
</dbReference>
<feature type="signal peptide" evidence="1">
    <location>
        <begin position="1"/>
        <end position="28"/>
    </location>
</feature>
<organism evidence="3 4">
    <name type="scientific">Desulfosalsimonas propionicica</name>
    <dbReference type="NCBI Taxonomy" id="332175"/>
    <lineage>
        <taxon>Bacteria</taxon>
        <taxon>Pseudomonadati</taxon>
        <taxon>Thermodesulfobacteriota</taxon>
        <taxon>Desulfobacteria</taxon>
        <taxon>Desulfobacterales</taxon>
        <taxon>Desulfosalsimonadaceae</taxon>
        <taxon>Desulfosalsimonas</taxon>
    </lineage>
</organism>
<dbReference type="Proteomes" id="UP000525298">
    <property type="component" value="Unassembled WGS sequence"/>
</dbReference>
<feature type="domain" description="DUF4168" evidence="2">
    <location>
        <begin position="49"/>
        <end position="123"/>
    </location>
</feature>
<keyword evidence="1" id="KW-0732">Signal</keyword>
<comment type="caution">
    <text evidence="3">The sequence shown here is derived from an EMBL/GenBank/DDBJ whole genome shotgun (WGS) entry which is preliminary data.</text>
</comment>
<dbReference type="EMBL" id="JACDUS010000005">
    <property type="protein sequence ID" value="MBA2881852.1"/>
    <property type="molecule type" value="Genomic_DNA"/>
</dbReference>
<reference evidence="3 4" key="1">
    <citation type="submission" date="2020-07" db="EMBL/GenBank/DDBJ databases">
        <title>Genomic Encyclopedia of Type Strains, Phase IV (KMG-IV): sequencing the most valuable type-strain genomes for metagenomic binning, comparative biology and taxonomic classification.</title>
        <authorList>
            <person name="Goeker M."/>
        </authorList>
    </citation>
    <scope>NUCLEOTIDE SEQUENCE [LARGE SCALE GENOMIC DNA]</scope>
    <source>
        <strain evidence="3 4">DSM 17721</strain>
    </source>
</reference>